<dbReference type="AlphaFoldDB" id="A0A7J5ZDW2"/>
<reference evidence="2 3" key="1">
    <citation type="submission" date="2020-03" db="EMBL/GenBank/DDBJ databases">
        <title>Dissostichus mawsoni Genome sequencing and assembly.</title>
        <authorList>
            <person name="Park H."/>
        </authorList>
    </citation>
    <scope>NUCLEOTIDE SEQUENCE [LARGE SCALE GENOMIC DNA]</scope>
    <source>
        <strain evidence="2">DM0001</strain>
        <tissue evidence="2">Muscle</tissue>
    </source>
</reference>
<proteinExistence type="predicted"/>
<dbReference type="OrthoDB" id="8940977at2759"/>
<keyword evidence="3" id="KW-1185">Reference proteome</keyword>
<comment type="caution">
    <text evidence="2">The sequence shown here is derived from an EMBL/GenBank/DDBJ whole genome shotgun (WGS) entry which is preliminary data.</text>
</comment>
<evidence type="ECO:0000313" key="2">
    <source>
        <dbReference type="EMBL" id="KAF3859816.1"/>
    </source>
</evidence>
<sequence length="135" mass="15087">MGESRTTPWYGPAKSAMKKAEKRQTTVTPSLKQLRQLVTFWVGWDVPMKGMQMHVVKGDFQNTCQHYEFIIFFLMMSSTCFLTLRLPGHHESYLDFAAQLEQCIATNETGTAKASCLGKALHTTSTGSPTKAIGH</sequence>
<accession>A0A7J5ZDW2</accession>
<evidence type="ECO:0000256" key="1">
    <source>
        <dbReference type="SAM" id="MobiDB-lite"/>
    </source>
</evidence>
<feature type="region of interest" description="Disordered" evidence="1">
    <location>
        <begin position="1"/>
        <end position="24"/>
    </location>
</feature>
<organism evidence="2 3">
    <name type="scientific">Dissostichus mawsoni</name>
    <name type="common">Antarctic cod</name>
    <dbReference type="NCBI Taxonomy" id="36200"/>
    <lineage>
        <taxon>Eukaryota</taxon>
        <taxon>Metazoa</taxon>
        <taxon>Chordata</taxon>
        <taxon>Craniata</taxon>
        <taxon>Vertebrata</taxon>
        <taxon>Euteleostomi</taxon>
        <taxon>Actinopterygii</taxon>
        <taxon>Neopterygii</taxon>
        <taxon>Teleostei</taxon>
        <taxon>Neoteleostei</taxon>
        <taxon>Acanthomorphata</taxon>
        <taxon>Eupercaria</taxon>
        <taxon>Perciformes</taxon>
        <taxon>Notothenioidei</taxon>
        <taxon>Nototheniidae</taxon>
        <taxon>Dissostichus</taxon>
    </lineage>
</organism>
<name>A0A7J5ZDW2_DISMA</name>
<evidence type="ECO:0000313" key="3">
    <source>
        <dbReference type="Proteomes" id="UP000518266"/>
    </source>
</evidence>
<protein>
    <submittedName>
        <fullName evidence="2">Uncharacterized protein</fullName>
    </submittedName>
</protein>
<gene>
    <name evidence="2" type="ORF">F7725_000071</name>
</gene>
<dbReference type="EMBL" id="JAAKFY010000002">
    <property type="protein sequence ID" value="KAF3859816.1"/>
    <property type="molecule type" value="Genomic_DNA"/>
</dbReference>
<dbReference type="Proteomes" id="UP000518266">
    <property type="component" value="Unassembled WGS sequence"/>
</dbReference>